<comment type="caution">
    <text evidence="4">The sequence shown here is derived from an EMBL/GenBank/DDBJ whole genome shotgun (WGS) entry which is preliminary data.</text>
</comment>
<dbReference type="PANTHER" id="PTHR43849">
    <property type="entry name" value="BLL3936 PROTEIN"/>
    <property type="match status" value="1"/>
</dbReference>
<feature type="transmembrane region" description="Helical" evidence="2">
    <location>
        <begin position="512"/>
        <end position="536"/>
    </location>
</feature>
<feature type="transmembrane region" description="Helical" evidence="2">
    <location>
        <begin position="482"/>
        <end position="500"/>
    </location>
</feature>
<keyword evidence="1" id="KW-1003">Cell membrane</keyword>
<name>K2JW39_9PROT</name>
<evidence type="ECO:0000256" key="2">
    <source>
        <dbReference type="SAM" id="Phobius"/>
    </source>
</evidence>
<feature type="domain" description="TRAP C4-dicarboxylate transport system permease DctM subunit" evidence="3">
    <location>
        <begin position="135"/>
        <end position="569"/>
    </location>
</feature>
<dbReference type="PATRIC" id="fig|1207063.3.peg.99"/>
<evidence type="ECO:0000259" key="3">
    <source>
        <dbReference type="Pfam" id="PF06808"/>
    </source>
</evidence>
<dbReference type="STRING" id="1207063.P24_00485"/>
<feature type="transmembrane region" description="Helical" evidence="2">
    <location>
        <begin position="31"/>
        <end position="50"/>
    </location>
</feature>
<dbReference type="AlphaFoldDB" id="K2JW39"/>
<keyword evidence="5" id="KW-1185">Reference proteome</keyword>
<feature type="transmembrane region" description="Helical" evidence="2">
    <location>
        <begin position="453"/>
        <end position="475"/>
    </location>
</feature>
<keyword evidence="2" id="KW-0812">Transmembrane</keyword>
<accession>K2JW39</accession>
<feature type="transmembrane region" description="Helical" evidence="2">
    <location>
        <begin position="253"/>
        <end position="272"/>
    </location>
</feature>
<evidence type="ECO:0000313" key="4">
    <source>
        <dbReference type="EMBL" id="EKE78782.1"/>
    </source>
</evidence>
<feature type="transmembrane region" description="Helical" evidence="2">
    <location>
        <begin position="574"/>
        <end position="597"/>
    </location>
</feature>
<feature type="transmembrane region" description="Helical" evidence="2">
    <location>
        <begin position="633"/>
        <end position="651"/>
    </location>
</feature>
<dbReference type="eggNOG" id="COG4666">
    <property type="taxonomic scope" value="Bacteria"/>
</dbReference>
<dbReference type="Pfam" id="PF06808">
    <property type="entry name" value="DctM"/>
    <property type="match status" value="1"/>
</dbReference>
<feature type="transmembrane region" description="Helical" evidence="2">
    <location>
        <begin position="122"/>
        <end position="140"/>
    </location>
</feature>
<dbReference type="GO" id="GO:0022857">
    <property type="term" value="F:transmembrane transporter activity"/>
    <property type="evidence" value="ECO:0007669"/>
    <property type="project" value="UniProtKB-UniRule"/>
</dbReference>
<keyword evidence="2" id="KW-1133">Transmembrane helix</keyword>
<dbReference type="EMBL" id="AMRL01000001">
    <property type="protein sequence ID" value="EKE78782.1"/>
    <property type="molecule type" value="Genomic_DNA"/>
</dbReference>
<gene>
    <name evidence="4" type="ORF">P24_00485</name>
</gene>
<comment type="function">
    <text evidence="1">Part of the tripartite ATP-independent periplasmic (TRAP) transport system.</text>
</comment>
<evidence type="ECO:0000313" key="5">
    <source>
        <dbReference type="Proteomes" id="UP000006746"/>
    </source>
</evidence>
<organism evidence="4 5">
    <name type="scientific">Oceanibaculum indicum P24</name>
    <dbReference type="NCBI Taxonomy" id="1207063"/>
    <lineage>
        <taxon>Bacteria</taxon>
        <taxon>Pseudomonadati</taxon>
        <taxon>Pseudomonadota</taxon>
        <taxon>Alphaproteobacteria</taxon>
        <taxon>Rhodospirillales</taxon>
        <taxon>Oceanibaculaceae</taxon>
        <taxon>Oceanibaculum</taxon>
    </lineage>
</organism>
<feature type="transmembrane region" description="Helical" evidence="2">
    <location>
        <begin position="423"/>
        <end position="447"/>
    </location>
</feature>
<reference evidence="4 5" key="1">
    <citation type="journal article" date="2012" name="J. Bacteriol.">
        <title>Genome Sequence of Oceanibaculum indicum Type Strain P24.</title>
        <authorList>
            <person name="Lai Q."/>
            <person name="Shao Z."/>
        </authorList>
    </citation>
    <scope>NUCLEOTIDE SEQUENCE [LARGE SCALE GENOMIC DNA]</scope>
    <source>
        <strain evidence="4 5">P24</strain>
    </source>
</reference>
<dbReference type="RefSeq" id="WP_008942716.1">
    <property type="nucleotide sequence ID" value="NZ_AMRL01000001.1"/>
</dbReference>
<feature type="transmembrane region" description="Helical" evidence="2">
    <location>
        <begin position="609"/>
        <end position="627"/>
    </location>
</feature>
<sequence>MTSAENDGAAGAQSLSDVLQYRTIHGPLRTVFVILTLAAVLLSVNQLFNLQLFGLVVLDNRYLYSLAGIFLCLTYIVFPLRGKGDAQGAVPWYDILLGALSLAVAGYFVWTGEEALSAGWEYAAPQTAMILSFVFWVLILEATRRTGGTIIFAIVLLFSLYPAFADKVPGPISGYPLPLEDTIAFHIISSESSFGIPMRAFGELVVGFIVFGAALQQTGGGRFFNDLALALVGQFRGGAAKVAIFASGFMGSMSGSVISNVLTTGVVSIPAMRRTGFSRSYAAGTEACASTGGVLMPPVMGTTAFVMASFLGIPYIDIALAAALPSMLYYFGLFVQLDSYAARRGLKGLERAEVPSLRETFREGWQYLFVFAVLIFVMVVFRQETLAPFYATGLLLIINQIFPRTRLSLDGFLKLIQAIGRSLAELVSVLLGVGLIVGAFSATGLAGTLVNDLLFIAGDATIVLLIMGAITSFIFGMGMTVTACYIFLAIVLAPALTQAGMNPLAVHLFIMYWGMVSFITPPVALGAFAAATIAGTGPIKAGLAAMRLGSVIYFVPFFFVLNPALIGQGTTGEVLLVLATAFPGVWMIASATQGYLAFFGSFGDGWASLVNRALLFVGGILLIFPGFEEFHLSQIELTGIALALVAASLLLETGRRKLASA</sequence>
<feature type="transmembrane region" description="Helical" evidence="2">
    <location>
        <begin position="548"/>
        <end position="568"/>
    </location>
</feature>
<keyword evidence="2" id="KW-0472">Membrane</keyword>
<comment type="subcellular location">
    <subcellularLocation>
        <location evidence="1">Cell inner membrane</location>
        <topology evidence="1">Multi-pass membrane protein</topology>
    </subcellularLocation>
</comment>
<feature type="transmembrane region" description="Helical" evidence="2">
    <location>
        <begin position="364"/>
        <end position="381"/>
    </location>
</feature>
<dbReference type="NCBIfam" id="TIGR02123">
    <property type="entry name" value="TRAP_fused"/>
    <property type="match status" value="1"/>
</dbReference>
<proteinExistence type="predicted"/>
<feature type="transmembrane region" description="Helical" evidence="2">
    <location>
        <begin position="322"/>
        <end position="343"/>
    </location>
</feature>
<feature type="transmembrane region" description="Helical" evidence="2">
    <location>
        <begin position="92"/>
        <end position="110"/>
    </location>
</feature>
<dbReference type="Proteomes" id="UP000006746">
    <property type="component" value="Unassembled WGS sequence"/>
</dbReference>
<feature type="transmembrane region" description="Helical" evidence="2">
    <location>
        <begin position="62"/>
        <end position="80"/>
    </location>
</feature>
<dbReference type="PANTHER" id="PTHR43849:SF2">
    <property type="entry name" value="BLL3936 PROTEIN"/>
    <property type="match status" value="1"/>
</dbReference>
<dbReference type="InterPro" id="IPR011853">
    <property type="entry name" value="TRAP_DctM-Dct_fused"/>
</dbReference>
<feature type="transmembrane region" description="Helical" evidence="2">
    <location>
        <begin position="387"/>
        <end position="402"/>
    </location>
</feature>
<protein>
    <recommendedName>
        <fullName evidence="3">TRAP C4-dicarboxylate transport system permease DctM subunit domain-containing protein</fullName>
    </recommendedName>
</protein>
<keyword evidence="1" id="KW-0813">Transport</keyword>
<feature type="transmembrane region" description="Helical" evidence="2">
    <location>
        <begin position="147"/>
        <end position="164"/>
    </location>
</feature>
<dbReference type="InterPro" id="IPR010656">
    <property type="entry name" value="DctM"/>
</dbReference>
<evidence type="ECO:0000256" key="1">
    <source>
        <dbReference type="RuleBase" id="RU369079"/>
    </source>
</evidence>
<dbReference type="GO" id="GO:0005886">
    <property type="term" value="C:plasma membrane"/>
    <property type="evidence" value="ECO:0007669"/>
    <property type="project" value="UniProtKB-SubCell"/>
</dbReference>
<keyword evidence="1" id="KW-0997">Cell inner membrane</keyword>
<feature type="transmembrane region" description="Helical" evidence="2">
    <location>
        <begin position="293"/>
        <end position="316"/>
    </location>
</feature>